<evidence type="ECO:0000259" key="4">
    <source>
        <dbReference type="PROSITE" id="PS50042"/>
    </source>
</evidence>
<sequence>MPATFRHLDDVQEACGRCSLAHLCLPYGLGIDDIQKLETLVDVGIPIARGKDLFNQGDALTAIYAVGSGALKTSMIDAEGLEQIMGFYYPGDLLGLDGLGDEVHHCTATALEDSQICRIPFEQLDHLVDEVPGLRRQLMRLMSQALSDDEQLLLTLGRKSSEGRIATLLVSLSRRRQMRGLDASPVRLSMKRVDLANFLGMRIETISRVLRRLQERHIIALDRADVMILDFPALENWAARGAWVADQ</sequence>
<dbReference type="InterPro" id="IPR014710">
    <property type="entry name" value="RmlC-like_jellyroll"/>
</dbReference>
<dbReference type="InterPro" id="IPR018490">
    <property type="entry name" value="cNMP-bd_dom_sf"/>
</dbReference>
<dbReference type="PROSITE" id="PS50042">
    <property type="entry name" value="CNMP_BINDING_3"/>
    <property type="match status" value="1"/>
</dbReference>
<dbReference type="OrthoDB" id="7643467at2"/>
<evidence type="ECO:0000256" key="1">
    <source>
        <dbReference type="ARBA" id="ARBA00023015"/>
    </source>
</evidence>
<dbReference type="Pfam" id="PF00027">
    <property type="entry name" value="cNMP_binding"/>
    <property type="match status" value="1"/>
</dbReference>
<dbReference type="PRINTS" id="PR00034">
    <property type="entry name" value="HTHCRP"/>
</dbReference>
<dbReference type="InterPro" id="IPR012318">
    <property type="entry name" value="HTH_CRP"/>
</dbReference>
<evidence type="ECO:0000256" key="3">
    <source>
        <dbReference type="ARBA" id="ARBA00023163"/>
    </source>
</evidence>
<evidence type="ECO:0000313" key="6">
    <source>
        <dbReference type="EMBL" id="KEZ76803.1"/>
    </source>
</evidence>
<name>A0A084IJB9_SALHC</name>
<dbReference type="CDD" id="cd00038">
    <property type="entry name" value="CAP_ED"/>
    <property type="match status" value="1"/>
</dbReference>
<proteinExistence type="predicted"/>
<dbReference type="InterPro" id="IPR036388">
    <property type="entry name" value="WH-like_DNA-bd_sf"/>
</dbReference>
<dbReference type="RefSeq" id="WP_051883503.1">
    <property type="nucleotide sequence ID" value="NZ_APNK01000022.1"/>
</dbReference>
<dbReference type="AlphaFoldDB" id="A0A084IJB9"/>
<reference evidence="6 7" key="1">
    <citation type="submission" date="2013-03" db="EMBL/GenBank/DDBJ databases">
        <title>Salinisphaera hydrothermalis C41B8 Genome Sequencing.</title>
        <authorList>
            <person name="Li C."/>
            <person name="Lai Q."/>
            <person name="Shao Z."/>
        </authorList>
    </citation>
    <scope>NUCLEOTIDE SEQUENCE [LARGE SCALE GENOMIC DNA]</scope>
    <source>
        <strain evidence="6 7">C41B8</strain>
    </source>
</reference>
<dbReference type="Gene3D" id="1.10.10.10">
    <property type="entry name" value="Winged helix-like DNA-binding domain superfamily/Winged helix DNA-binding domain"/>
    <property type="match status" value="1"/>
</dbReference>
<dbReference type="InterPro" id="IPR050397">
    <property type="entry name" value="Env_Response_Regulators"/>
</dbReference>
<evidence type="ECO:0000259" key="5">
    <source>
        <dbReference type="PROSITE" id="PS51063"/>
    </source>
</evidence>
<feature type="domain" description="HTH crp-type" evidence="5">
    <location>
        <begin position="159"/>
        <end position="232"/>
    </location>
</feature>
<dbReference type="Pfam" id="PF13545">
    <property type="entry name" value="HTH_Crp_2"/>
    <property type="match status" value="1"/>
</dbReference>
<dbReference type="GO" id="GO:0003677">
    <property type="term" value="F:DNA binding"/>
    <property type="evidence" value="ECO:0007669"/>
    <property type="project" value="UniProtKB-KW"/>
</dbReference>
<evidence type="ECO:0000313" key="7">
    <source>
        <dbReference type="Proteomes" id="UP000028302"/>
    </source>
</evidence>
<dbReference type="InterPro" id="IPR036390">
    <property type="entry name" value="WH_DNA-bd_sf"/>
</dbReference>
<dbReference type="Proteomes" id="UP000028302">
    <property type="component" value="Unassembled WGS sequence"/>
</dbReference>
<dbReference type="PANTHER" id="PTHR24567">
    <property type="entry name" value="CRP FAMILY TRANSCRIPTIONAL REGULATORY PROTEIN"/>
    <property type="match status" value="1"/>
</dbReference>
<dbReference type="InterPro" id="IPR000595">
    <property type="entry name" value="cNMP-bd_dom"/>
</dbReference>
<protein>
    <submittedName>
        <fullName evidence="6">Transcriptional activator Anr</fullName>
    </submittedName>
</protein>
<keyword evidence="1" id="KW-0805">Transcription regulation</keyword>
<dbReference type="GO" id="GO:0003700">
    <property type="term" value="F:DNA-binding transcription factor activity"/>
    <property type="evidence" value="ECO:0007669"/>
    <property type="project" value="TreeGrafter"/>
</dbReference>
<dbReference type="STRING" id="1304275.C41B8_13190"/>
<gene>
    <name evidence="6" type="ORF">C41B8_13190</name>
</gene>
<keyword evidence="3" id="KW-0804">Transcription</keyword>
<comment type="caution">
    <text evidence="6">The sequence shown here is derived from an EMBL/GenBank/DDBJ whole genome shotgun (WGS) entry which is preliminary data.</text>
</comment>
<accession>A0A084IJB9</accession>
<dbReference type="SUPFAM" id="SSF46785">
    <property type="entry name" value="Winged helix' DNA-binding domain"/>
    <property type="match status" value="1"/>
</dbReference>
<dbReference type="Gene3D" id="2.60.120.10">
    <property type="entry name" value="Jelly Rolls"/>
    <property type="match status" value="1"/>
</dbReference>
<dbReference type="SMART" id="SM00419">
    <property type="entry name" value="HTH_CRP"/>
    <property type="match status" value="1"/>
</dbReference>
<dbReference type="GO" id="GO:0005829">
    <property type="term" value="C:cytosol"/>
    <property type="evidence" value="ECO:0007669"/>
    <property type="project" value="TreeGrafter"/>
</dbReference>
<keyword evidence="2" id="KW-0238">DNA-binding</keyword>
<dbReference type="SMART" id="SM00100">
    <property type="entry name" value="cNMP"/>
    <property type="match status" value="1"/>
</dbReference>
<feature type="domain" description="Cyclic nucleotide-binding" evidence="4">
    <location>
        <begin position="50"/>
        <end position="95"/>
    </location>
</feature>
<dbReference type="PROSITE" id="PS51063">
    <property type="entry name" value="HTH_CRP_2"/>
    <property type="match status" value="1"/>
</dbReference>
<dbReference type="SUPFAM" id="SSF51206">
    <property type="entry name" value="cAMP-binding domain-like"/>
    <property type="match status" value="1"/>
</dbReference>
<keyword evidence="7" id="KW-1185">Reference proteome</keyword>
<dbReference type="PANTHER" id="PTHR24567:SF75">
    <property type="entry name" value="FUMARATE AND NITRATE REDUCTION REGULATORY PROTEIN"/>
    <property type="match status" value="1"/>
</dbReference>
<dbReference type="EMBL" id="APNK01000022">
    <property type="protein sequence ID" value="KEZ76803.1"/>
    <property type="molecule type" value="Genomic_DNA"/>
</dbReference>
<dbReference type="eggNOG" id="COG0664">
    <property type="taxonomic scope" value="Bacteria"/>
</dbReference>
<evidence type="ECO:0000256" key="2">
    <source>
        <dbReference type="ARBA" id="ARBA00023125"/>
    </source>
</evidence>
<organism evidence="6 7">
    <name type="scientific">Salinisphaera hydrothermalis (strain C41B8)</name>
    <dbReference type="NCBI Taxonomy" id="1304275"/>
    <lineage>
        <taxon>Bacteria</taxon>
        <taxon>Pseudomonadati</taxon>
        <taxon>Pseudomonadota</taxon>
        <taxon>Gammaproteobacteria</taxon>
        <taxon>Salinisphaerales</taxon>
        <taxon>Salinisphaeraceae</taxon>
        <taxon>Salinisphaera</taxon>
    </lineage>
</organism>